<feature type="compositionally biased region" description="Low complexity" evidence="1">
    <location>
        <begin position="92"/>
        <end position="158"/>
    </location>
</feature>
<evidence type="ECO:0000313" key="3">
    <source>
        <dbReference type="EMBL" id="RRJ92319.1"/>
    </source>
</evidence>
<gene>
    <name evidence="3" type="ORF">EG240_03850</name>
    <name evidence="2" type="ORF">EG240_13125</name>
</gene>
<dbReference type="EMBL" id="RQVQ01000036">
    <property type="protein sequence ID" value="RRJ88943.1"/>
    <property type="molecule type" value="Genomic_DNA"/>
</dbReference>
<dbReference type="RefSeq" id="WP_125017610.1">
    <property type="nucleotide sequence ID" value="NZ_RQVQ01000006.1"/>
</dbReference>
<dbReference type="InterPro" id="IPR021474">
    <property type="entry name" value="DUF3127"/>
</dbReference>
<reference evidence="3 4" key="1">
    <citation type="submission" date="2018-11" db="EMBL/GenBank/DDBJ databases">
        <title>Flavobacterium sp. nov., YIM 102701-2 draft genome.</title>
        <authorList>
            <person name="Li G."/>
            <person name="Jiang Y."/>
        </authorList>
    </citation>
    <scope>NUCLEOTIDE SEQUENCE [LARGE SCALE GENOMIC DNA]</scope>
    <source>
        <strain evidence="3 4">YIM 102701-2</strain>
    </source>
</reference>
<keyword evidence="4" id="KW-1185">Reference proteome</keyword>
<evidence type="ECO:0000313" key="2">
    <source>
        <dbReference type="EMBL" id="RRJ88943.1"/>
    </source>
</evidence>
<sequence length="177" mass="19694">MEVSGRVKMIGEPQQVSASFRKREIVVTTEEQYPQHILVEFTQDKCDLLNGFQIGEPVRVSINLRGREWTNPQGETRYFNSIQGWRIDRPSQQAPQGQPAYGAPQGYGQPQGGYNQAPQQAYGQPQGGFNQAPQQAYGQPQQGGFNQAPQNNFNQNPGGFPPAPDFGNNEEPDDLPF</sequence>
<evidence type="ECO:0000313" key="4">
    <source>
        <dbReference type="Proteomes" id="UP000275719"/>
    </source>
</evidence>
<feature type="region of interest" description="Disordered" evidence="1">
    <location>
        <begin position="83"/>
        <end position="177"/>
    </location>
</feature>
<dbReference type="Proteomes" id="UP000275719">
    <property type="component" value="Unassembled WGS sequence"/>
</dbReference>
<accession>A0A3P3WF93</accession>
<dbReference type="AlphaFoldDB" id="A0A3P3WF93"/>
<protein>
    <submittedName>
        <fullName evidence="3">DUF3127 domain-containing protein</fullName>
    </submittedName>
</protein>
<name>A0A3P3WF93_9FLAO</name>
<evidence type="ECO:0000256" key="1">
    <source>
        <dbReference type="SAM" id="MobiDB-lite"/>
    </source>
</evidence>
<organism evidence="3 4">
    <name type="scientific">Paenimyroides tangerinum</name>
    <dbReference type="NCBI Taxonomy" id="2488728"/>
    <lineage>
        <taxon>Bacteria</taxon>
        <taxon>Pseudomonadati</taxon>
        <taxon>Bacteroidota</taxon>
        <taxon>Flavobacteriia</taxon>
        <taxon>Flavobacteriales</taxon>
        <taxon>Flavobacteriaceae</taxon>
        <taxon>Paenimyroides</taxon>
    </lineage>
</organism>
<dbReference type="Pfam" id="PF11325">
    <property type="entry name" value="DUF3127"/>
    <property type="match status" value="1"/>
</dbReference>
<proteinExistence type="predicted"/>
<dbReference type="OrthoDB" id="598142at2"/>
<comment type="caution">
    <text evidence="3">The sequence shown here is derived from an EMBL/GenBank/DDBJ whole genome shotgun (WGS) entry which is preliminary data.</text>
</comment>
<dbReference type="EMBL" id="RQVQ01000006">
    <property type="protein sequence ID" value="RRJ92319.1"/>
    <property type="molecule type" value="Genomic_DNA"/>
</dbReference>
<feature type="compositionally biased region" description="Acidic residues" evidence="1">
    <location>
        <begin position="168"/>
        <end position="177"/>
    </location>
</feature>